<reference evidence="1" key="1">
    <citation type="submission" date="2020-11" db="EMBL/GenBank/DDBJ databases">
        <authorList>
            <person name="Whitehead M."/>
        </authorList>
    </citation>
    <scope>NUCLEOTIDE SEQUENCE</scope>
    <source>
        <strain evidence="1">EGII</strain>
    </source>
</reference>
<dbReference type="PANTHER" id="PTHR21398:SF4">
    <property type="entry name" value="AGAP002980-PA"/>
    <property type="match status" value="1"/>
</dbReference>
<dbReference type="SMART" id="SM00718">
    <property type="entry name" value="DM4_12"/>
    <property type="match status" value="1"/>
</dbReference>
<dbReference type="EMBL" id="CAJHJT010000001">
    <property type="protein sequence ID" value="CAD6991481.1"/>
    <property type="molecule type" value="Genomic_DNA"/>
</dbReference>
<comment type="caution">
    <text evidence="1">The sequence shown here is derived from an EMBL/GenBank/DDBJ whole genome shotgun (WGS) entry which is preliminary data.</text>
</comment>
<sequence>MLPGYFVNNICSLAIVWLRIIDLAASYLLYPNGTTTVLQITASISVPIAHLPPKRSILWDWGIQMNYELPFFLESFYNVPIWPTDRSNGGRLRRFTEAYQNYFEPLQNNKTLKNWLDETKNRHIFDFTAGELYRALERLIESHGYHPSCLLQSVCELAKYPFDANHRHIITDMLTFILTPSWHLGFDASEHSQRRAYEAAEKFGIHGRSCKKVYENCRKSWLRDITHVIFDNT</sequence>
<gene>
    <name evidence="1" type="ORF">CCAP1982_LOCUS406</name>
</gene>
<dbReference type="PANTHER" id="PTHR21398">
    <property type="entry name" value="AGAP007094-PA"/>
    <property type="match status" value="1"/>
</dbReference>
<evidence type="ECO:0000313" key="1">
    <source>
        <dbReference type="EMBL" id="CAD6991481.1"/>
    </source>
</evidence>
<evidence type="ECO:0000313" key="2">
    <source>
        <dbReference type="Proteomes" id="UP000606786"/>
    </source>
</evidence>
<protein>
    <submittedName>
        <fullName evidence="1">(Mediterranean fruit fly) hypothetical protein</fullName>
    </submittedName>
</protein>
<organism evidence="1 2">
    <name type="scientific">Ceratitis capitata</name>
    <name type="common">Mediterranean fruit fly</name>
    <name type="synonym">Tephritis capitata</name>
    <dbReference type="NCBI Taxonomy" id="7213"/>
    <lineage>
        <taxon>Eukaryota</taxon>
        <taxon>Metazoa</taxon>
        <taxon>Ecdysozoa</taxon>
        <taxon>Arthropoda</taxon>
        <taxon>Hexapoda</taxon>
        <taxon>Insecta</taxon>
        <taxon>Pterygota</taxon>
        <taxon>Neoptera</taxon>
        <taxon>Endopterygota</taxon>
        <taxon>Diptera</taxon>
        <taxon>Brachycera</taxon>
        <taxon>Muscomorpha</taxon>
        <taxon>Tephritoidea</taxon>
        <taxon>Tephritidae</taxon>
        <taxon>Ceratitis</taxon>
        <taxon>Ceratitis</taxon>
    </lineage>
</organism>
<proteinExistence type="predicted"/>
<dbReference type="InterPro" id="IPR006631">
    <property type="entry name" value="DM4_12"/>
</dbReference>
<dbReference type="Proteomes" id="UP000606786">
    <property type="component" value="Unassembled WGS sequence"/>
</dbReference>
<accession>A0A811TYZ8</accession>
<dbReference type="Pfam" id="PF07841">
    <property type="entry name" value="DM4_12"/>
    <property type="match status" value="1"/>
</dbReference>
<name>A0A811TYZ8_CERCA</name>
<dbReference type="OrthoDB" id="8186940at2759"/>
<dbReference type="AlphaFoldDB" id="A0A811TYZ8"/>
<keyword evidence="2" id="KW-1185">Reference proteome</keyword>